<reference evidence="2" key="1">
    <citation type="submission" date="2023-03" db="EMBL/GenBank/DDBJ databases">
        <authorList>
            <person name="Steffen K."/>
            <person name="Cardenas P."/>
        </authorList>
    </citation>
    <scope>NUCLEOTIDE SEQUENCE</scope>
</reference>
<dbReference type="Gene3D" id="3.20.20.140">
    <property type="entry name" value="Metal-dependent hydrolases"/>
    <property type="match status" value="1"/>
</dbReference>
<gene>
    <name evidence="2" type="ORF">GBAR_LOCUS20451</name>
</gene>
<dbReference type="InterPro" id="IPR057744">
    <property type="entry name" value="OTAase-like"/>
</dbReference>
<feature type="domain" description="Amidohydrolase-related" evidence="1">
    <location>
        <begin position="54"/>
        <end position="401"/>
    </location>
</feature>
<dbReference type="PANTHER" id="PTHR43135">
    <property type="entry name" value="ALPHA-D-RIBOSE 1-METHYLPHOSPHONATE 5-TRIPHOSPHATE DIPHOSPHATASE"/>
    <property type="match status" value="1"/>
</dbReference>
<evidence type="ECO:0000313" key="3">
    <source>
        <dbReference type="Proteomes" id="UP001174909"/>
    </source>
</evidence>
<name>A0AA35SUQ6_GEOBA</name>
<sequence>MKALVGAKLIDGTGGPVLNDATVLIDGERIVEVGPRLAVSLPPRTEEVDVSGMTLMPGMIDCHDHLASKDYGLASRMGYDSPLSLQHLRTAKVLEQTLEAGYTCVRDGGGLDAGFKQAVESGLYPGPRLVISVAIISPTGGLADKVTASGHCYPHGDPMIPSGVADGDDPVRAKVREMCRVGADVVKFATTGGASSRPGHGPLDIAFGPKEVKALIDESRALGRRTMCHAVGGPGLRMCIEAGANSVEHGSYLAEDPDLSKMMAGEGIFLVPTFEIYEYHATLSAPHMQARSRALMDIHKESLHQALAAGVKVVAGTDAGGYVHGDNAREVQILVEKGMSTMQAIQSCTGWAAECVGLEKDIGTISKGKYADLLVIDGDPLKDIEALRRPDSIKLVMKGGVTAVDKLPVKEAEPVA</sequence>
<dbReference type="Proteomes" id="UP001174909">
    <property type="component" value="Unassembled WGS sequence"/>
</dbReference>
<keyword evidence="3" id="KW-1185">Reference proteome</keyword>
<dbReference type="Pfam" id="PF01979">
    <property type="entry name" value="Amidohydro_1"/>
    <property type="match status" value="1"/>
</dbReference>
<dbReference type="SUPFAM" id="SSF51338">
    <property type="entry name" value="Composite domain of metallo-dependent hydrolases"/>
    <property type="match status" value="1"/>
</dbReference>
<dbReference type="SUPFAM" id="SSF51556">
    <property type="entry name" value="Metallo-dependent hydrolases"/>
    <property type="match status" value="1"/>
</dbReference>
<evidence type="ECO:0000313" key="2">
    <source>
        <dbReference type="EMBL" id="CAI8036510.1"/>
    </source>
</evidence>
<dbReference type="PANTHER" id="PTHR43135:SF3">
    <property type="entry name" value="ALPHA-D-RIBOSE 1-METHYLPHOSPHONATE 5-TRIPHOSPHATE DIPHOSPHATASE"/>
    <property type="match status" value="1"/>
</dbReference>
<dbReference type="GO" id="GO:0016810">
    <property type="term" value="F:hydrolase activity, acting on carbon-nitrogen (but not peptide) bonds"/>
    <property type="evidence" value="ECO:0007669"/>
    <property type="project" value="InterPro"/>
</dbReference>
<comment type="caution">
    <text evidence="2">The sequence shown here is derived from an EMBL/GenBank/DDBJ whole genome shotgun (WGS) entry which is preliminary data.</text>
</comment>
<accession>A0AA35SUQ6</accession>
<dbReference type="InterPro" id="IPR051781">
    <property type="entry name" value="Metallo-dep_Hydrolase"/>
</dbReference>
<proteinExistence type="predicted"/>
<dbReference type="Gene3D" id="2.30.40.10">
    <property type="entry name" value="Urease, subunit C, domain 1"/>
    <property type="match status" value="1"/>
</dbReference>
<dbReference type="CDD" id="cd01299">
    <property type="entry name" value="Met_dep_hydrolase_A"/>
    <property type="match status" value="1"/>
</dbReference>
<protein>
    <submittedName>
        <fullName evidence="2">Uncharacterized protein YJL213W</fullName>
    </submittedName>
</protein>
<dbReference type="InterPro" id="IPR032466">
    <property type="entry name" value="Metal_Hydrolase"/>
</dbReference>
<evidence type="ECO:0000259" key="1">
    <source>
        <dbReference type="Pfam" id="PF01979"/>
    </source>
</evidence>
<dbReference type="EMBL" id="CASHTH010002874">
    <property type="protein sequence ID" value="CAI8036510.1"/>
    <property type="molecule type" value="Genomic_DNA"/>
</dbReference>
<organism evidence="2 3">
    <name type="scientific">Geodia barretti</name>
    <name type="common">Barrett's horny sponge</name>
    <dbReference type="NCBI Taxonomy" id="519541"/>
    <lineage>
        <taxon>Eukaryota</taxon>
        <taxon>Metazoa</taxon>
        <taxon>Porifera</taxon>
        <taxon>Demospongiae</taxon>
        <taxon>Heteroscleromorpha</taxon>
        <taxon>Tetractinellida</taxon>
        <taxon>Astrophorina</taxon>
        <taxon>Geodiidae</taxon>
        <taxon>Geodia</taxon>
    </lineage>
</organism>
<dbReference type="AlphaFoldDB" id="A0AA35SUQ6"/>
<dbReference type="InterPro" id="IPR006680">
    <property type="entry name" value="Amidohydro-rel"/>
</dbReference>
<dbReference type="InterPro" id="IPR011059">
    <property type="entry name" value="Metal-dep_hydrolase_composite"/>
</dbReference>